<dbReference type="InterPro" id="IPR007712">
    <property type="entry name" value="RelE/ParE_toxin"/>
</dbReference>
<evidence type="ECO:0000313" key="3">
    <source>
        <dbReference type="EMBL" id="SUU88616.1"/>
    </source>
</evidence>
<protein>
    <submittedName>
        <fullName evidence="3">Plasmid stabilisation system protein</fullName>
    </submittedName>
</protein>
<organism evidence="3 4">
    <name type="scientific">Aminobacter aminovorans</name>
    <name type="common">Chelatobacter heintzii</name>
    <dbReference type="NCBI Taxonomy" id="83263"/>
    <lineage>
        <taxon>Bacteria</taxon>
        <taxon>Pseudomonadati</taxon>
        <taxon>Pseudomonadota</taxon>
        <taxon>Alphaproteobacteria</taxon>
        <taxon>Hyphomicrobiales</taxon>
        <taxon>Phyllobacteriaceae</taxon>
        <taxon>Aminobacter</taxon>
    </lineage>
</organism>
<dbReference type="Gene3D" id="3.30.2310.20">
    <property type="entry name" value="RelE-like"/>
    <property type="match status" value="1"/>
</dbReference>
<dbReference type="InterPro" id="IPR035093">
    <property type="entry name" value="RelE/ParE_toxin_dom_sf"/>
</dbReference>
<evidence type="ECO:0000313" key="4">
    <source>
        <dbReference type="Proteomes" id="UP000254701"/>
    </source>
</evidence>
<accession>A0A380WK33</accession>
<comment type="similarity">
    <text evidence="1">Belongs to the RelE toxin family.</text>
</comment>
<dbReference type="InterPro" id="IPR051803">
    <property type="entry name" value="TA_system_RelE-like_toxin"/>
</dbReference>
<dbReference type="Pfam" id="PF05016">
    <property type="entry name" value="ParE_toxin"/>
    <property type="match status" value="1"/>
</dbReference>
<evidence type="ECO:0000256" key="2">
    <source>
        <dbReference type="ARBA" id="ARBA00022649"/>
    </source>
</evidence>
<gene>
    <name evidence="3" type="ORF">NCTC10684_01843</name>
</gene>
<evidence type="ECO:0000256" key="1">
    <source>
        <dbReference type="ARBA" id="ARBA00006226"/>
    </source>
</evidence>
<dbReference type="PANTHER" id="PTHR33755">
    <property type="entry name" value="TOXIN PARE1-RELATED"/>
    <property type="match status" value="1"/>
</dbReference>
<sequence>MTLRILPRAVRYLAELRTTIAADDPAMAQKVGDRIIKALRLIEERPDIGRPTAGRESVRECAVPDLPYFIPYRVKDGNVEVLRVYHTRRNRPPQWPTTL</sequence>
<dbReference type="Proteomes" id="UP000254701">
    <property type="component" value="Unassembled WGS sequence"/>
</dbReference>
<reference evidence="3 4" key="1">
    <citation type="submission" date="2018-06" db="EMBL/GenBank/DDBJ databases">
        <authorList>
            <consortium name="Pathogen Informatics"/>
            <person name="Doyle S."/>
        </authorList>
    </citation>
    <scope>NUCLEOTIDE SEQUENCE [LARGE SCALE GENOMIC DNA]</scope>
    <source>
        <strain evidence="3 4">NCTC10684</strain>
    </source>
</reference>
<dbReference type="RefSeq" id="WP_245431938.1">
    <property type="nucleotide sequence ID" value="NZ_BAAAVY010000008.1"/>
</dbReference>
<name>A0A380WK33_AMIAI</name>
<keyword evidence="2" id="KW-1277">Toxin-antitoxin system</keyword>
<dbReference type="EMBL" id="UFSM01000001">
    <property type="protein sequence ID" value="SUU88616.1"/>
    <property type="molecule type" value="Genomic_DNA"/>
</dbReference>
<proteinExistence type="inferred from homology"/>
<dbReference type="AlphaFoldDB" id="A0A380WK33"/>